<dbReference type="EMBL" id="JAMKPW020000044">
    <property type="protein sequence ID" value="KAK8192542.1"/>
    <property type="molecule type" value="Genomic_DNA"/>
</dbReference>
<keyword evidence="2" id="KW-1185">Reference proteome</keyword>
<reference evidence="1" key="1">
    <citation type="submission" date="2024-02" db="EMBL/GenBank/DDBJ databases">
        <title>Metagenome Assembled Genome of Zalaria obscura JY119.</title>
        <authorList>
            <person name="Vighnesh L."/>
            <person name="Jagadeeshwari U."/>
            <person name="Venkata Ramana C."/>
            <person name="Sasikala C."/>
        </authorList>
    </citation>
    <scope>NUCLEOTIDE SEQUENCE</scope>
    <source>
        <strain evidence="1">JY119</strain>
    </source>
</reference>
<accession>A0ACC3S326</accession>
<organism evidence="1 2">
    <name type="scientific">Zalaria obscura</name>
    <dbReference type="NCBI Taxonomy" id="2024903"/>
    <lineage>
        <taxon>Eukaryota</taxon>
        <taxon>Fungi</taxon>
        <taxon>Dikarya</taxon>
        <taxon>Ascomycota</taxon>
        <taxon>Pezizomycotina</taxon>
        <taxon>Dothideomycetes</taxon>
        <taxon>Dothideomycetidae</taxon>
        <taxon>Dothideales</taxon>
        <taxon>Zalariaceae</taxon>
        <taxon>Zalaria</taxon>
    </lineage>
</organism>
<evidence type="ECO:0000313" key="1">
    <source>
        <dbReference type="EMBL" id="KAK8192542.1"/>
    </source>
</evidence>
<name>A0ACC3S326_9PEZI</name>
<dbReference type="Proteomes" id="UP001320706">
    <property type="component" value="Unassembled WGS sequence"/>
</dbReference>
<evidence type="ECO:0000313" key="2">
    <source>
        <dbReference type="Proteomes" id="UP001320706"/>
    </source>
</evidence>
<proteinExistence type="predicted"/>
<sequence>MVEETPGGRPSRRRQPSKRYTVDAFEGLDLDDSGPERETPLAVDDDEDDDGDFEVGKEATPDAEDDMDLDDAEQEVWDRSSVAWDRSSVAGEPDLADEETLDVKVRKVRGRKAVPGKPLNTKRMAKDTRGLLDRVTRNAKGARRLYLFGPDPGDQEPALKARFKWGEEATLPSRKATLGGFGGFNPGFYRTEAMRKKEAVEDWMWYDEEGGKEKFQSLQQCNTISEVEARNFMPTPAVDRRSFVMGPFKGQQLFSLEPGRSMKLQDAWQPDEANPEEASMPQKNGFMLNLGDRVHCAEWAPNQPGNRQFLAVSTMPLKGRRPDSERFKEPTAPAFTPQQPYKSSIQIWEFAVGPDNYIDTDQPPQLRQVICTEWGDVRSLKWCPVPHKERPIEGGKHHLGLLLGLWGDGSVRVLDVSVPDTSSSPPEYLYLTHAAFTSRPPNTVCTSITWLSSTGIAAGCANGCVAIWNLPSSLPAASPTPPSNPRPALYSAVATTYILSITICYPSRPHLLLTTSMSGHIHLTDLTASSSLGAFSPATTIPSPRSRVGKPVLVWHDWSQMALSVDENYTMLGYAARQFFATLGLTRFRSPVAALAVSPVHPFVIAATGGGDCVGNNPLRRAMDAKASIWNATWFAHEWRPGVAGPVADLKEGGEQDRKEQDGGGGAEAVVEEAAAGLGKTALARKSANQLYAEQNGERSPGLSRIVEGFAAERIKLFHSEDALQNKDQGIVYSTIYEPETAVTAVAWNPNIHVGGWIAAGMADGLLRVEDVAVLIHTELSSERTVLEQPLQRHVPGSPRFRYAFPTTSRYHVCTFPQRQ</sequence>
<protein>
    <submittedName>
        <fullName evidence="1">Uncharacterized protein</fullName>
    </submittedName>
</protein>
<gene>
    <name evidence="1" type="ORF">M8818_007712</name>
</gene>
<comment type="caution">
    <text evidence="1">The sequence shown here is derived from an EMBL/GenBank/DDBJ whole genome shotgun (WGS) entry which is preliminary data.</text>
</comment>